<sequence length="209" mass="23818">MTQDDRILRIVVDILETEGYEAVQLREVARRSRTSLATIYKRYANRDELIRAALQTWMEENPYSTLSRQSHQPDESLYAGMMRVLRTVFEPWEQHPRMLTAYFRARVAPGGQQLVSRGLDVVVPAVLEVLGDVDDRFIADLDTIISSLVYGLLGRFVAGEIAVTDILSILERNVFWLTSGYEAWHGTGDRNQRVGRSRSGSNCRVDPSR</sequence>
<organism evidence="6 7">
    <name type="scientific">Mycobacterium simulans</name>
    <dbReference type="NCBI Taxonomy" id="627089"/>
    <lineage>
        <taxon>Bacteria</taxon>
        <taxon>Bacillati</taxon>
        <taxon>Actinomycetota</taxon>
        <taxon>Actinomycetes</taxon>
        <taxon>Mycobacteriales</taxon>
        <taxon>Mycobacteriaceae</taxon>
        <taxon>Mycobacterium</taxon>
    </lineage>
</organism>
<gene>
    <name evidence="6" type="ORF">MSIMFB_00839</name>
</gene>
<dbReference type="PROSITE" id="PS50977">
    <property type="entry name" value="HTH_TETR_2"/>
    <property type="match status" value="1"/>
</dbReference>
<name>A0A7Z7IGZ3_9MYCO</name>
<dbReference type="Proteomes" id="UP000554965">
    <property type="component" value="Unassembled WGS sequence"/>
</dbReference>
<dbReference type="InterPro" id="IPR050109">
    <property type="entry name" value="HTH-type_TetR-like_transc_reg"/>
</dbReference>
<dbReference type="PANTHER" id="PTHR30055">
    <property type="entry name" value="HTH-TYPE TRANSCRIPTIONAL REGULATOR RUTR"/>
    <property type="match status" value="1"/>
</dbReference>
<dbReference type="Pfam" id="PF17925">
    <property type="entry name" value="TetR_C_20"/>
    <property type="match status" value="1"/>
</dbReference>
<dbReference type="Pfam" id="PF00440">
    <property type="entry name" value="TetR_N"/>
    <property type="match status" value="1"/>
</dbReference>
<keyword evidence="2 4" id="KW-0238">DNA-binding</keyword>
<dbReference type="Gene3D" id="1.10.357.10">
    <property type="entry name" value="Tetracycline Repressor, domain 2"/>
    <property type="match status" value="1"/>
</dbReference>
<dbReference type="InterPro" id="IPR009057">
    <property type="entry name" value="Homeodomain-like_sf"/>
</dbReference>
<accession>A0A7Z7IGZ3</accession>
<keyword evidence="7" id="KW-1185">Reference proteome</keyword>
<evidence type="ECO:0000313" key="7">
    <source>
        <dbReference type="Proteomes" id="UP000554965"/>
    </source>
</evidence>
<feature type="domain" description="HTH tetR-type" evidence="5">
    <location>
        <begin position="1"/>
        <end position="61"/>
    </location>
</feature>
<dbReference type="GO" id="GO:0000976">
    <property type="term" value="F:transcription cis-regulatory region binding"/>
    <property type="evidence" value="ECO:0007669"/>
    <property type="project" value="TreeGrafter"/>
</dbReference>
<evidence type="ECO:0000313" key="6">
    <source>
        <dbReference type="EMBL" id="SOJ53338.1"/>
    </source>
</evidence>
<keyword evidence="1" id="KW-0805">Transcription regulation</keyword>
<evidence type="ECO:0000256" key="1">
    <source>
        <dbReference type="ARBA" id="ARBA00023015"/>
    </source>
</evidence>
<keyword evidence="3" id="KW-0804">Transcription</keyword>
<protein>
    <recommendedName>
        <fullName evidence="5">HTH tetR-type domain-containing protein</fullName>
    </recommendedName>
</protein>
<dbReference type="EMBL" id="OCTY01000002">
    <property type="protein sequence ID" value="SOJ53338.1"/>
    <property type="molecule type" value="Genomic_DNA"/>
</dbReference>
<evidence type="ECO:0000256" key="3">
    <source>
        <dbReference type="ARBA" id="ARBA00023163"/>
    </source>
</evidence>
<evidence type="ECO:0000256" key="2">
    <source>
        <dbReference type="ARBA" id="ARBA00023125"/>
    </source>
</evidence>
<dbReference type="PANTHER" id="PTHR30055:SF234">
    <property type="entry name" value="HTH-TYPE TRANSCRIPTIONAL REGULATOR BETI"/>
    <property type="match status" value="1"/>
</dbReference>
<comment type="caution">
    <text evidence="6">The sequence shown here is derived from an EMBL/GenBank/DDBJ whole genome shotgun (WGS) entry which is preliminary data.</text>
</comment>
<dbReference type="GO" id="GO:0003700">
    <property type="term" value="F:DNA-binding transcription factor activity"/>
    <property type="evidence" value="ECO:0007669"/>
    <property type="project" value="TreeGrafter"/>
</dbReference>
<reference evidence="6 7" key="1">
    <citation type="submission" date="2017-10" db="EMBL/GenBank/DDBJ databases">
        <authorList>
            <consortium name="Urmite Genomes"/>
        </authorList>
    </citation>
    <scope>NUCLEOTIDE SEQUENCE [LARGE SCALE GENOMIC DNA]</scope>
    <source>
        <strain evidence="6 7">FB-527</strain>
    </source>
</reference>
<dbReference type="AlphaFoldDB" id="A0A7Z7IGZ3"/>
<dbReference type="RefSeq" id="WP_186241606.1">
    <property type="nucleotide sequence ID" value="NZ_OCTY01000002.1"/>
</dbReference>
<evidence type="ECO:0000256" key="4">
    <source>
        <dbReference type="PROSITE-ProRule" id="PRU00335"/>
    </source>
</evidence>
<feature type="DNA-binding region" description="H-T-H motif" evidence="4">
    <location>
        <begin position="24"/>
        <end position="43"/>
    </location>
</feature>
<dbReference type="InterPro" id="IPR001647">
    <property type="entry name" value="HTH_TetR"/>
</dbReference>
<evidence type="ECO:0000259" key="5">
    <source>
        <dbReference type="PROSITE" id="PS50977"/>
    </source>
</evidence>
<dbReference type="InterPro" id="IPR041642">
    <property type="entry name" value="KstR_C"/>
</dbReference>
<proteinExistence type="predicted"/>
<dbReference type="SUPFAM" id="SSF46689">
    <property type="entry name" value="Homeodomain-like"/>
    <property type="match status" value="1"/>
</dbReference>